<dbReference type="GO" id="GO:1990817">
    <property type="term" value="F:poly(A) RNA polymerase activity"/>
    <property type="evidence" value="ECO:0007669"/>
    <property type="project" value="TreeGrafter"/>
</dbReference>
<dbReference type="Pfam" id="PF22600">
    <property type="entry name" value="MTPAP-like_central"/>
    <property type="match status" value="1"/>
</dbReference>
<comment type="caution">
    <text evidence="10">The sequence shown here is derived from an EMBL/GenBank/DDBJ whole genome shotgun (WGS) entry which is preliminary data.</text>
</comment>
<dbReference type="AlphaFoldDB" id="A0AAN9Z325"/>
<evidence type="ECO:0000259" key="8">
    <source>
        <dbReference type="Pfam" id="PF17797"/>
    </source>
</evidence>
<accession>A0AAN9Z325</accession>
<keyword evidence="4" id="KW-0479">Metal-binding</keyword>
<evidence type="ECO:0000259" key="9">
    <source>
        <dbReference type="Pfam" id="PF22600"/>
    </source>
</evidence>
<dbReference type="InterPro" id="IPR054708">
    <property type="entry name" value="MTPAP-like_central"/>
</dbReference>
<feature type="domain" description="PAP-associated" evidence="7">
    <location>
        <begin position="455"/>
        <end position="488"/>
    </location>
</feature>
<dbReference type="PANTHER" id="PTHR12271:SF133">
    <property type="entry name" value="POLY(A) RNA POLYMERASE, MITOCHONDRIAL"/>
    <property type="match status" value="1"/>
</dbReference>
<protein>
    <recommendedName>
        <fullName evidence="12">Poly(A) RNA polymerase, mitochondrial</fullName>
    </recommendedName>
</protein>
<dbReference type="Gene3D" id="1.10.1410.10">
    <property type="match status" value="1"/>
</dbReference>
<organism evidence="10 11">
    <name type="scientific">Gryllus longicercus</name>
    <dbReference type="NCBI Taxonomy" id="2509291"/>
    <lineage>
        <taxon>Eukaryota</taxon>
        <taxon>Metazoa</taxon>
        <taxon>Ecdysozoa</taxon>
        <taxon>Arthropoda</taxon>
        <taxon>Hexapoda</taxon>
        <taxon>Insecta</taxon>
        <taxon>Pterygota</taxon>
        <taxon>Neoptera</taxon>
        <taxon>Polyneoptera</taxon>
        <taxon>Orthoptera</taxon>
        <taxon>Ensifera</taxon>
        <taxon>Gryllidea</taxon>
        <taxon>Grylloidea</taxon>
        <taxon>Gryllidae</taxon>
        <taxon>Gryllinae</taxon>
        <taxon>Gryllus</taxon>
    </lineage>
</organism>
<dbReference type="Pfam" id="PF03828">
    <property type="entry name" value="PAP_assoc"/>
    <property type="match status" value="1"/>
</dbReference>
<comment type="cofactor">
    <cofactor evidence="2">
        <name>Mg(2+)</name>
        <dbReference type="ChEBI" id="CHEBI:18420"/>
    </cofactor>
</comment>
<dbReference type="GO" id="GO:0031123">
    <property type="term" value="P:RNA 3'-end processing"/>
    <property type="evidence" value="ECO:0007669"/>
    <property type="project" value="TreeGrafter"/>
</dbReference>
<dbReference type="PANTHER" id="PTHR12271">
    <property type="entry name" value="POLY A POLYMERASE CID PAP -RELATED"/>
    <property type="match status" value="1"/>
</dbReference>
<dbReference type="InterPro" id="IPR002058">
    <property type="entry name" value="PAP_assoc"/>
</dbReference>
<sequence length="633" mass="71762">MALLSRRIWSTLISQSCGISGVSHKHFKSVLTKRKEHFISARWKSEKSRVEQNNQETRTVNNELSGFSSFEEMIETRRSEARKSIVVQVHSEQSCPELYSYCCQFGTVKSMHHYTLPGPSHYVIVEFGKEEDVYNVLHNSGHLDTNQIVPVRSPFLWFRIGRGKMKMETPLSKIPLLEIDGNNSPSNDDLYSWLHAAESVSDQMRILHEETSLTSLGSRLRFLTALQIEQALSGPFPRIKAYPFGSTVNSFGKMNCDLDLVLELDKEEASSDCRLIFHAKNSLTNGRTQVQRHMETIGDICQLFLPGCANVRRILQARVPIVKYRQELTGVECDLSMTNMSAVYMSELLFVLGSVDKRVRPLVQAVRTWARDVGLTNPTPGRWITNFSLTLLVLFYLQQSLPHPVIPTFNKLISMASAADKIITTEGVNCTFVRDLKAVKKYMDRQPKNTELLEDLLLKFFEYYCTFDFGSHAISLATGTPIPKPEHAALYIVNPLERGLNVSKNVSLEELERLRIEFRNAAWALEAYIKQPTGGGELWGLVAICQAPKLQAKGKNVFYIPPKLTEKPRRFNVQELFEEDLNVKDVHEKSSVMTNLTDSSPQGVASNKQSEGKAIAESVLMDIKTRPARRKKR</sequence>
<dbReference type="SUPFAM" id="SSF81631">
    <property type="entry name" value="PAP/OAS1 substrate-binding domain"/>
    <property type="match status" value="1"/>
</dbReference>
<reference evidence="10 11" key="1">
    <citation type="submission" date="2024-03" db="EMBL/GenBank/DDBJ databases">
        <title>The genome assembly and annotation of the cricket Gryllus longicercus Weissman &amp; Gray.</title>
        <authorList>
            <person name="Szrajer S."/>
            <person name="Gray D."/>
            <person name="Ylla G."/>
        </authorList>
    </citation>
    <scope>NUCLEOTIDE SEQUENCE [LARGE SCALE GENOMIC DNA]</scope>
    <source>
        <strain evidence="10">DAG 2021-001</strain>
        <tissue evidence="10">Whole body minus gut</tissue>
    </source>
</reference>
<dbReference type="EMBL" id="JAZDUA010000334">
    <property type="protein sequence ID" value="KAK7794408.1"/>
    <property type="molecule type" value="Genomic_DNA"/>
</dbReference>
<dbReference type="Gene3D" id="3.30.460.10">
    <property type="entry name" value="Beta Polymerase, domain 2"/>
    <property type="match status" value="1"/>
</dbReference>
<dbReference type="InterPro" id="IPR041252">
    <property type="entry name" value="RL"/>
</dbReference>
<name>A0AAN9Z325_9ORTH</name>
<comment type="cofactor">
    <cofactor evidence="1">
        <name>Mn(2+)</name>
        <dbReference type="ChEBI" id="CHEBI:29035"/>
    </cofactor>
</comment>
<dbReference type="Pfam" id="PF17797">
    <property type="entry name" value="RL"/>
    <property type="match status" value="1"/>
</dbReference>
<dbReference type="Proteomes" id="UP001378592">
    <property type="component" value="Unassembled WGS sequence"/>
</dbReference>
<evidence type="ECO:0000256" key="6">
    <source>
        <dbReference type="SAM" id="MobiDB-lite"/>
    </source>
</evidence>
<proteinExistence type="predicted"/>
<evidence type="ECO:0000313" key="10">
    <source>
        <dbReference type="EMBL" id="KAK7794408.1"/>
    </source>
</evidence>
<gene>
    <name evidence="10" type="ORF">R5R35_010389</name>
</gene>
<evidence type="ECO:0000256" key="2">
    <source>
        <dbReference type="ARBA" id="ARBA00001946"/>
    </source>
</evidence>
<evidence type="ECO:0000259" key="7">
    <source>
        <dbReference type="Pfam" id="PF03828"/>
    </source>
</evidence>
<feature type="domain" description="RL" evidence="8">
    <location>
        <begin position="69"/>
        <end position="137"/>
    </location>
</feature>
<evidence type="ECO:0000256" key="3">
    <source>
        <dbReference type="ARBA" id="ARBA00022679"/>
    </source>
</evidence>
<feature type="domain" description="Poly(A) RNA polymerase mitochondrial-like central palm" evidence="9">
    <location>
        <begin position="201"/>
        <end position="350"/>
    </location>
</feature>
<evidence type="ECO:0008006" key="12">
    <source>
        <dbReference type="Google" id="ProtNLM"/>
    </source>
</evidence>
<evidence type="ECO:0000256" key="4">
    <source>
        <dbReference type="ARBA" id="ARBA00022723"/>
    </source>
</evidence>
<dbReference type="GO" id="GO:0046872">
    <property type="term" value="F:metal ion binding"/>
    <property type="evidence" value="ECO:0007669"/>
    <property type="project" value="UniProtKB-KW"/>
</dbReference>
<dbReference type="CDD" id="cd05402">
    <property type="entry name" value="NT_PAP_TUTase"/>
    <property type="match status" value="1"/>
</dbReference>
<keyword evidence="5" id="KW-0460">Magnesium</keyword>
<dbReference type="SUPFAM" id="SSF81301">
    <property type="entry name" value="Nucleotidyltransferase"/>
    <property type="match status" value="1"/>
</dbReference>
<keyword evidence="11" id="KW-1185">Reference proteome</keyword>
<evidence type="ECO:0000313" key="11">
    <source>
        <dbReference type="Proteomes" id="UP001378592"/>
    </source>
</evidence>
<feature type="region of interest" description="Disordered" evidence="6">
    <location>
        <begin position="595"/>
        <end position="633"/>
    </location>
</feature>
<evidence type="ECO:0000256" key="5">
    <source>
        <dbReference type="ARBA" id="ARBA00022842"/>
    </source>
</evidence>
<feature type="compositionally biased region" description="Polar residues" evidence="6">
    <location>
        <begin position="595"/>
        <end position="609"/>
    </location>
</feature>
<dbReference type="InterPro" id="IPR043519">
    <property type="entry name" value="NT_sf"/>
</dbReference>
<evidence type="ECO:0000256" key="1">
    <source>
        <dbReference type="ARBA" id="ARBA00001936"/>
    </source>
</evidence>
<keyword evidence="3" id="KW-0808">Transferase</keyword>